<name>A0A1B8PJ55_MORNO</name>
<dbReference type="Gene3D" id="1.25.40.10">
    <property type="entry name" value="Tetratricopeptide repeat domain"/>
    <property type="match status" value="1"/>
</dbReference>
<dbReference type="InterPro" id="IPR019734">
    <property type="entry name" value="TPR_rpt"/>
</dbReference>
<dbReference type="InterPro" id="IPR056413">
    <property type="entry name" value="TPR_CcmH_CycH"/>
</dbReference>
<dbReference type="OrthoDB" id="9776053at2"/>
<evidence type="ECO:0000256" key="2">
    <source>
        <dbReference type="ARBA" id="ARBA00022737"/>
    </source>
</evidence>
<dbReference type="InterPro" id="IPR017560">
    <property type="entry name" value="Cyt_c_biogenesis_CcmI"/>
</dbReference>
<dbReference type="GO" id="GO:0017004">
    <property type="term" value="P:cytochrome complex assembly"/>
    <property type="evidence" value="ECO:0007669"/>
    <property type="project" value="UniProtKB-KW"/>
</dbReference>
<dbReference type="EMBL" id="LZDN01000013">
    <property type="protein sequence ID" value="OBX50584.1"/>
    <property type="molecule type" value="Genomic_DNA"/>
</dbReference>
<feature type="repeat" description="TPR" evidence="5">
    <location>
        <begin position="171"/>
        <end position="204"/>
    </location>
</feature>
<evidence type="ECO:0000313" key="9">
    <source>
        <dbReference type="Proteomes" id="UP000092671"/>
    </source>
</evidence>
<organism evidence="8 9">
    <name type="scientific">Moraxella nonliquefaciens</name>
    <dbReference type="NCBI Taxonomy" id="478"/>
    <lineage>
        <taxon>Bacteria</taxon>
        <taxon>Pseudomonadati</taxon>
        <taxon>Pseudomonadota</taxon>
        <taxon>Gammaproteobacteria</taxon>
        <taxon>Moraxellales</taxon>
        <taxon>Moraxellaceae</taxon>
        <taxon>Moraxella</taxon>
    </lineage>
</organism>
<evidence type="ECO:0000256" key="1">
    <source>
        <dbReference type="ARBA" id="ARBA00004196"/>
    </source>
</evidence>
<protein>
    <submittedName>
        <fullName evidence="8">C-type cytochrome biogenesis protein CcmI</fullName>
    </submittedName>
</protein>
<accession>A0A1B8PJ55</accession>
<keyword evidence="3" id="KW-0201">Cytochrome c-type biogenesis</keyword>
<dbReference type="NCBIfam" id="TIGR03142">
    <property type="entry name" value="cytochro_ccmI"/>
    <property type="match status" value="1"/>
</dbReference>
<evidence type="ECO:0000313" key="8">
    <source>
        <dbReference type="EMBL" id="OBX50584.1"/>
    </source>
</evidence>
<dbReference type="SUPFAM" id="SSF48452">
    <property type="entry name" value="TPR-like"/>
    <property type="match status" value="1"/>
</dbReference>
<dbReference type="InterPro" id="IPR051263">
    <property type="entry name" value="C-type_cytochrome_biogenesis"/>
</dbReference>
<dbReference type="Pfam" id="PF23892">
    <property type="entry name" value="Ig_CycH"/>
    <property type="match status" value="1"/>
</dbReference>
<keyword evidence="4 5" id="KW-0802">TPR repeat</keyword>
<comment type="subcellular location">
    <subcellularLocation>
        <location evidence="1">Cell envelope</location>
    </subcellularLocation>
</comment>
<dbReference type="GO" id="GO:0030313">
    <property type="term" value="C:cell envelope"/>
    <property type="evidence" value="ECO:0007669"/>
    <property type="project" value="UniProtKB-SubCell"/>
</dbReference>
<reference evidence="8 9" key="1">
    <citation type="submission" date="2016-06" db="EMBL/GenBank/DDBJ databases">
        <title>Draft genome of Moraxella nonliquefaciens CCUG 60284.</title>
        <authorList>
            <person name="Salva-Serra F."/>
            <person name="Engstrom-Jakobsson H."/>
            <person name="Thorell K."/>
            <person name="Gonzales-Siles L."/>
            <person name="Karlsson R."/>
            <person name="Boulund F."/>
            <person name="Engstrand L."/>
            <person name="Kristiansson E."/>
            <person name="Moore E."/>
        </authorList>
    </citation>
    <scope>NUCLEOTIDE SEQUENCE [LARGE SCALE GENOMIC DNA]</scope>
    <source>
        <strain evidence="8 9">CCUG 60284</strain>
    </source>
</reference>
<dbReference type="InterPro" id="IPR056412">
    <property type="entry name" value="Ig_CycH"/>
</dbReference>
<dbReference type="RefSeq" id="WP_066893253.1">
    <property type="nucleotide sequence ID" value="NZ_LZDN01000013.1"/>
</dbReference>
<dbReference type="Pfam" id="PF23914">
    <property type="entry name" value="TPR_CcmH_CycH"/>
    <property type="match status" value="1"/>
</dbReference>
<feature type="domain" description="Cytochrome c-type biogenesis protein H TPR" evidence="7">
    <location>
        <begin position="150"/>
        <end position="273"/>
    </location>
</feature>
<comment type="caution">
    <text evidence="8">The sequence shown here is derived from an EMBL/GenBank/DDBJ whole genome shotgun (WGS) entry which is preliminary data.</text>
</comment>
<evidence type="ECO:0000259" key="7">
    <source>
        <dbReference type="Pfam" id="PF23914"/>
    </source>
</evidence>
<dbReference type="PANTHER" id="PTHR47870:SF1">
    <property type="entry name" value="CYTOCHROME C-TYPE BIOGENESIS PROTEIN CCMH"/>
    <property type="match status" value="1"/>
</dbReference>
<dbReference type="PROSITE" id="PS50005">
    <property type="entry name" value="TPR"/>
    <property type="match status" value="1"/>
</dbReference>
<feature type="domain" description="Cytochrome c-type biogenesis protein H Ig-like" evidence="6">
    <location>
        <begin position="305"/>
        <end position="415"/>
    </location>
</feature>
<gene>
    <name evidence="8" type="ORF">A9Z60_09095</name>
</gene>
<sequence length="420" mass="45701">MTPTLFLFFSLAMLLSVVLAWVVIYPWFSIQGMADNQLMAVNVAVFGERIAELQADKDAGRIDDATFKAGEIELKRQLLDAQTHAQTHAPMSIKSRAIVMVWIPVLAGLAYLTVSDRTSVFKLWQDMDTVGQVADDLLTAKTDTPPKWATADSTALINAMQINVHHHAHDPNRWMRLSELFMALQATPQALEALSRAYRLDQNNDDIAMTYAQASFFANNGVLDATARDVLRGVLLNTPDHEGAMMMMAMGETRANNFTMAKAWVAKLRESITNQGGASRQSALASLDELMATIHAQEAKMMAGVNVHVSVINTLLPKIDENAVLFVSIVDVAGGAPYAVKRLSVRELMQGVTVSLSDLDAMMPERTLTAGREVGASLAVNARISHSGEAVSKSGDLMANPVILQKGQNTVNLEISQIVP</sequence>
<dbReference type="AlphaFoldDB" id="A0A1B8PJ55"/>
<dbReference type="PANTHER" id="PTHR47870">
    <property type="entry name" value="CYTOCHROME C-TYPE BIOGENESIS PROTEIN CCMH"/>
    <property type="match status" value="1"/>
</dbReference>
<proteinExistence type="predicted"/>
<dbReference type="InterPro" id="IPR011990">
    <property type="entry name" value="TPR-like_helical_dom_sf"/>
</dbReference>
<evidence type="ECO:0000256" key="5">
    <source>
        <dbReference type="PROSITE-ProRule" id="PRU00339"/>
    </source>
</evidence>
<evidence type="ECO:0000256" key="3">
    <source>
        <dbReference type="ARBA" id="ARBA00022748"/>
    </source>
</evidence>
<evidence type="ECO:0000256" key="4">
    <source>
        <dbReference type="ARBA" id="ARBA00022803"/>
    </source>
</evidence>
<evidence type="ECO:0000259" key="6">
    <source>
        <dbReference type="Pfam" id="PF23892"/>
    </source>
</evidence>
<dbReference type="Proteomes" id="UP000092671">
    <property type="component" value="Unassembled WGS sequence"/>
</dbReference>
<keyword evidence="2" id="KW-0677">Repeat</keyword>